<dbReference type="InterPro" id="IPR023346">
    <property type="entry name" value="Lysozyme-like_dom_sf"/>
</dbReference>
<dbReference type="Pfam" id="PF01464">
    <property type="entry name" value="SLT"/>
    <property type="match status" value="1"/>
</dbReference>
<dbReference type="GO" id="GO:0008933">
    <property type="term" value="F:peptidoglycan lytic transglycosylase activity"/>
    <property type="evidence" value="ECO:0007669"/>
    <property type="project" value="InterPro"/>
</dbReference>
<dbReference type="Gene3D" id="1.10.530.10">
    <property type="match status" value="1"/>
</dbReference>
<proteinExistence type="predicted"/>
<evidence type="ECO:0000313" key="2">
    <source>
        <dbReference type="EMBL" id="MPM94461.1"/>
    </source>
</evidence>
<dbReference type="InterPro" id="IPR000189">
    <property type="entry name" value="Transglyc_AS"/>
</dbReference>
<name>A0A645DYS5_9ZZZZ</name>
<dbReference type="SUPFAM" id="SSF53955">
    <property type="entry name" value="Lysozyme-like"/>
    <property type="match status" value="1"/>
</dbReference>
<dbReference type="CDD" id="cd00254">
    <property type="entry name" value="LT-like"/>
    <property type="match status" value="1"/>
</dbReference>
<gene>
    <name evidence="2" type="primary">slt_7</name>
    <name evidence="2" type="ORF">SDC9_141607</name>
</gene>
<dbReference type="EC" id="4.2.2.-" evidence="2"/>
<keyword evidence="2" id="KW-0456">Lyase</keyword>
<dbReference type="EMBL" id="VSSQ01041089">
    <property type="protein sequence ID" value="MPM94461.1"/>
    <property type="molecule type" value="Genomic_DNA"/>
</dbReference>
<accession>A0A645DYS5</accession>
<dbReference type="GO" id="GO:0000270">
    <property type="term" value="P:peptidoglycan metabolic process"/>
    <property type="evidence" value="ECO:0007669"/>
    <property type="project" value="InterPro"/>
</dbReference>
<reference evidence="2" key="1">
    <citation type="submission" date="2019-08" db="EMBL/GenBank/DDBJ databases">
        <authorList>
            <person name="Kucharzyk K."/>
            <person name="Murdoch R.W."/>
            <person name="Higgins S."/>
            <person name="Loffler F."/>
        </authorList>
    </citation>
    <scope>NUCLEOTIDE SEQUENCE</scope>
</reference>
<dbReference type="GO" id="GO:0016020">
    <property type="term" value="C:membrane"/>
    <property type="evidence" value="ECO:0007669"/>
    <property type="project" value="InterPro"/>
</dbReference>
<organism evidence="2">
    <name type="scientific">bioreactor metagenome</name>
    <dbReference type="NCBI Taxonomy" id="1076179"/>
    <lineage>
        <taxon>unclassified sequences</taxon>
        <taxon>metagenomes</taxon>
        <taxon>ecological metagenomes</taxon>
    </lineage>
</organism>
<dbReference type="PROSITE" id="PS00922">
    <property type="entry name" value="TRANSGLYCOSYLASE"/>
    <property type="match status" value="1"/>
</dbReference>
<evidence type="ECO:0000259" key="1">
    <source>
        <dbReference type="Pfam" id="PF01464"/>
    </source>
</evidence>
<protein>
    <submittedName>
        <fullName evidence="2">Soluble lytic murein transglycosylase</fullName>
        <ecNumber evidence="2">4.2.2.-</ecNumber>
    </submittedName>
</protein>
<dbReference type="InterPro" id="IPR008258">
    <property type="entry name" value="Transglycosylase_SLT_dom_1"/>
</dbReference>
<comment type="caution">
    <text evidence="2">The sequence shown here is derived from an EMBL/GenBank/DDBJ whole genome shotgun (WGS) entry which is preliminary data.</text>
</comment>
<dbReference type="PANTHER" id="PTHR37423:SF2">
    <property type="entry name" value="MEMBRANE-BOUND LYTIC MUREIN TRANSGLYCOSYLASE C"/>
    <property type="match status" value="1"/>
</dbReference>
<feature type="domain" description="Transglycosylase SLT" evidence="1">
    <location>
        <begin position="47"/>
        <end position="151"/>
    </location>
</feature>
<dbReference type="AlphaFoldDB" id="A0A645DYS5"/>
<dbReference type="PANTHER" id="PTHR37423">
    <property type="entry name" value="SOLUBLE LYTIC MUREIN TRANSGLYCOSYLASE-RELATED"/>
    <property type="match status" value="1"/>
</dbReference>
<sequence>MGITVAKNNNQKLASLNFNISGNNTEKPTSGNLIERVSKRIGAFDNVIKTAATKYDLPIPLIKAVITAESAGNPAATSPVGAKGLMQLMDGTAKDLGVTNSYDPNQNIMGGARYLRQMLNTFNGNLDHALAAYNAGPNNVKKHGGIPPFNETQAYVKKVKSHLKAYSLDDNNELI</sequence>